<keyword evidence="2" id="KW-1185">Reference proteome</keyword>
<comment type="caution">
    <text evidence="1">The sequence shown here is derived from an EMBL/GenBank/DDBJ whole genome shotgun (WGS) entry which is preliminary data.</text>
</comment>
<proteinExistence type="predicted"/>
<organism evidence="1 2">
    <name type="scientific">Promicromonospora umidemergens</name>
    <dbReference type="NCBI Taxonomy" id="629679"/>
    <lineage>
        <taxon>Bacteria</taxon>
        <taxon>Bacillati</taxon>
        <taxon>Actinomycetota</taxon>
        <taxon>Actinomycetes</taxon>
        <taxon>Micrococcales</taxon>
        <taxon>Promicromonosporaceae</taxon>
        <taxon>Promicromonospora</taxon>
    </lineage>
</organism>
<reference evidence="2" key="1">
    <citation type="journal article" date="2019" name="Int. J. Syst. Evol. Microbiol.">
        <title>The Global Catalogue of Microorganisms (GCM) 10K type strain sequencing project: providing services to taxonomists for standard genome sequencing and annotation.</title>
        <authorList>
            <consortium name="The Broad Institute Genomics Platform"/>
            <consortium name="The Broad Institute Genome Sequencing Center for Infectious Disease"/>
            <person name="Wu L."/>
            <person name="Ma J."/>
        </authorList>
    </citation>
    <scope>NUCLEOTIDE SEQUENCE [LARGE SCALE GENOMIC DNA]</scope>
    <source>
        <strain evidence="2">JCM 17975</strain>
    </source>
</reference>
<accession>A0ABP8XEZ2</accession>
<dbReference type="RefSeq" id="WP_253869290.1">
    <property type="nucleotide sequence ID" value="NZ_BAABHM010000012.1"/>
</dbReference>
<evidence type="ECO:0000313" key="2">
    <source>
        <dbReference type="Proteomes" id="UP001500843"/>
    </source>
</evidence>
<name>A0ABP8XEZ2_9MICO</name>
<dbReference type="Proteomes" id="UP001500843">
    <property type="component" value="Unassembled WGS sequence"/>
</dbReference>
<protein>
    <recommendedName>
        <fullName evidence="3">Transcriptional regulator</fullName>
    </recommendedName>
</protein>
<evidence type="ECO:0000313" key="1">
    <source>
        <dbReference type="EMBL" id="GAA4706762.1"/>
    </source>
</evidence>
<gene>
    <name evidence="1" type="ORF">GCM10023198_31320</name>
</gene>
<dbReference type="EMBL" id="BAABHM010000012">
    <property type="protein sequence ID" value="GAA4706762.1"/>
    <property type="molecule type" value="Genomic_DNA"/>
</dbReference>
<evidence type="ECO:0008006" key="3">
    <source>
        <dbReference type="Google" id="ProtNLM"/>
    </source>
</evidence>
<sequence>MARSGKAERELVRRQLLADGVPFAQIAVEMGRHFGVRPRVAWRYALGWEQWKAVQEYRSADPTSKIDDSRISKWESWPYGGSRPSPENLVGLTLAFGHGCKVNDLVDEDDLRSFSPTVRKLLGLVEHSPSPAASAEASAFASGAPYPGSDWKRDIPATMTTVTAMWAADTSPSAAQAPWLAATGDAAMLHWRYDPSDDPAPGRESRPVRPSDISGIHVMADAFAQTDHRLGGGYARSTLRHYLQESVSPLLRARRDEASRDNLLAAVARLCDIAGFMAFDSGQQGAGQRYFVQALRLAKAAGNQALGAHILGDMTIQAVHLGEVGQATALADAAVEAAQDLGSPRVLARSLALSARASAKAGDGASADSAMFAAEVALDGESSRDDPPWIAFFTATQLQTEALYAAVDLGRLDRVEELATAVLVDDVAMQRRHVLAAAAVASAYVAGAGAGDVARGRDLDRSLALLHAVLPTVAALSSVRGVAAVEGVRRRVAAFGRVPGLSEFEERIRTVLGTTVSDPLTLA</sequence>